<accession>A0A017HK50</accession>
<evidence type="ECO:0000313" key="3">
    <source>
        <dbReference type="Proteomes" id="UP000019666"/>
    </source>
</evidence>
<dbReference type="EMBL" id="AOSK01000108">
    <property type="protein sequence ID" value="EYD74736.1"/>
    <property type="molecule type" value="Genomic_DNA"/>
</dbReference>
<gene>
    <name evidence="2" type="ORF">Rumeso_03689</name>
</gene>
<dbReference type="AlphaFoldDB" id="A0A017HK50"/>
<evidence type="ECO:0000313" key="2">
    <source>
        <dbReference type="EMBL" id="EYD74736.1"/>
    </source>
</evidence>
<dbReference type="Proteomes" id="UP000019666">
    <property type="component" value="Unassembled WGS sequence"/>
</dbReference>
<evidence type="ECO:0000256" key="1">
    <source>
        <dbReference type="SAM" id="MobiDB-lite"/>
    </source>
</evidence>
<organism evidence="2 3">
    <name type="scientific">Rubellimicrobium mesophilum DSM 19309</name>
    <dbReference type="NCBI Taxonomy" id="442562"/>
    <lineage>
        <taxon>Bacteria</taxon>
        <taxon>Pseudomonadati</taxon>
        <taxon>Pseudomonadota</taxon>
        <taxon>Alphaproteobacteria</taxon>
        <taxon>Rhodobacterales</taxon>
        <taxon>Roseobacteraceae</taxon>
        <taxon>Rubellimicrobium</taxon>
    </lineage>
</organism>
<comment type="caution">
    <text evidence="2">The sequence shown here is derived from an EMBL/GenBank/DDBJ whole genome shotgun (WGS) entry which is preliminary data.</text>
</comment>
<keyword evidence="3" id="KW-1185">Reference proteome</keyword>
<protein>
    <submittedName>
        <fullName evidence="2">Uncharacterized protein</fullName>
    </submittedName>
</protein>
<dbReference type="OrthoDB" id="7870365at2"/>
<sequence length="181" mass="19793">MADFNAYLAGGELPFETTGGEIRDPQGQVWSNFGLPHAVALLAAQQLVAAGLNWREAAWTLREPRVPVPRSTTSPQGEHFVARAEFERDGGGAPEFRPRVTVYAGPLGDIILAVRREVESYNRQSARTSWQRISLSALVACDLARARRVTDARAEEMGLAPEQVLRVDPDAEVGPSKSQSR</sequence>
<feature type="region of interest" description="Disordered" evidence="1">
    <location>
        <begin position="157"/>
        <end position="181"/>
    </location>
</feature>
<reference evidence="2 3" key="1">
    <citation type="submission" date="2013-02" db="EMBL/GenBank/DDBJ databases">
        <authorList>
            <person name="Fiebig A."/>
            <person name="Goeker M."/>
            <person name="Klenk H.-P.P."/>
        </authorList>
    </citation>
    <scope>NUCLEOTIDE SEQUENCE [LARGE SCALE GENOMIC DNA]</scope>
    <source>
        <strain evidence="2 3">DSM 19309</strain>
    </source>
</reference>
<proteinExistence type="predicted"/>
<dbReference type="HOGENOM" id="CLU_1488004_0_0_5"/>
<dbReference type="RefSeq" id="WP_156362862.1">
    <property type="nucleotide sequence ID" value="NZ_KK088570.1"/>
</dbReference>
<name>A0A017HK50_9RHOB</name>